<keyword evidence="4 12" id="KW-0813">Transport</keyword>
<evidence type="ECO:0000256" key="1">
    <source>
        <dbReference type="ARBA" id="ARBA00004304"/>
    </source>
</evidence>
<keyword evidence="11 13" id="KW-0472">Membrane</keyword>
<protein>
    <recommendedName>
        <fullName evidence="12">ATP synthase complex subunit 8</fullName>
    </recommendedName>
</protein>
<evidence type="ECO:0000256" key="5">
    <source>
        <dbReference type="ARBA" id="ARBA00022547"/>
    </source>
</evidence>
<dbReference type="GO" id="GO:0045259">
    <property type="term" value="C:proton-transporting ATP synthase complex"/>
    <property type="evidence" value="ECO:0007669"/>
    <property type="project" value="UniProtKB-KW"/>
</dbReference>
<keyword evidence="5 12" id="KW-0138">CF(0)</keyword>
<evidence type="ECO:0000256" key="8">
    <source>
        <dbReference type="ARBA" id="ARBA00022989"/>
    </source>
</evidence>
<dbReference type="GO" id="GO:0015078">
    <property type="term" value="F:proton transmembrane transporter activity"/>
    <property type="evidence" value="ECO:0007669"/>
    <property type="project" value="InterPro"/>
</dbReference>
<keyword evidence="9 12" id="KW-0406">Ion transport</keyword>
<evidence type="ECO:0000256" key="7">
    <source>
        <dbReference type="ARBA" id="ARBA00022781"/>
    </source>
</evidence>
<evidence type="ECO:0000256" key="6">
    <source>
        <dbReference type="ARBA" id="ARBA00022692"/>
    </source>
</evidence>
<comment type="subunit">
    <text evidence="3">F-type ATPases have 2 components, CF(1) - the catalytic core - and CF(0) - the membrane proton channel.</text>
</comment>
<evidence type="ECO:0000256" key="9">
    <source>
        <dbReference type="ARBA" id="ARBA00023065"/>
    </source>
</evidence>
<reference evidence="14" key="1">
    <citation type="journal article" date="2019" name="Mitochondrial DNA Part B Resour">
        <title>Complete mitochondrial genome sequence and phylogenetic implications of Chorosoma macilentum (Heteroptera: Rhopalidae).</title>
        <authorList>
            <person name="Zhao W."/>
            <person name="Liu D."/>
            <person name="Gao Z."/>
            <person name="Liu J."/>
            <person name="Yi W."/>
            <person name="Zhang H."/>
        </authorList>
    </citation>
    <scope>NUCLEOTIDE SEQUENCE</scope>
</reference>
<evidence type="ECO:0000256" key="13">
    <source>
        <dbReference type="SAM" id="Phobius"/>
    </source>
</evidence>
<keyword evidence="8 13" id="KW-1133">Transmembrane helix</keyword>
<comment type="subcellular location">
    <subcellularLocation>
        <location evidence="1 12">Mitochondrion membrane</location>
        <topology evidence="1 12">Single-pass membrane protein</topology>
    </subcellularLocation>
</comment>
<proteinExistence type="inferred from homology"/>
<dbReference type="GO" id="GO:0031966">
    <property type="term" value="C:mitochondrial membrane"/>
    <property type="evidence" value="ECO:0007669"/>
    <property type="project" value="UniProtKB-SubCell"/>
</dbReference>
<dbReference type="EMBL" id="MN412594">
    <property type="protein sequence ID" value="QIK50393.1"/>
    <property type="molecule type" value="Genomic_DNA"/>
</dbReference>
<name>A0A6G7WDP5_9HEMI</name>
<evidence type="ECO:0000256" key="4">
    <source>
        <dbReference type="ARBA" id="ARBA00022448"/>
    </source>
</evidence>
<keyword evidence="6 12" id="KW-0812">Transmembrane</keyword>
<keyword evidence="10 12" id="KW-0496">Mitochondrion</keyword>
<evidence type="ECO:0000256" key="11">
    <source>
        <dbReference type="ARBA" id="ARBA00023136"/>
    </source>
</evidence>
<dbReference type="InterPro" id="IPR001421">
    <property type="entry name" value="ATP8_metazoa"/>
</dbReference>
<dbReference type="GO" id="GO:0015986">
    <property type="term" value="P:proton motive force-driven ATP synthesis"/>
    <property type="evidence" value="ECO:0007669"/>
    <property type="project" value="InterPro"/>
</dbReference>
<evidence type="ECO:0000256" key="2">
    <source>
        <dbReference type="ARBA" id="ARBA00008892"/>
    </source>
</evidence>
<comment type="similarity">
    <text evidence="2 12">Belongs to the ATPase protein 8 family.</text>
</comment>
<feature type="transmembrane region" description="Helical" evidence="13">
    <location>
        <begin position="12"/>
        <end position="29"/>
    </location>
</feature>
<evidence type="ECO:0000313" key="14">
    <source>
        <dbReference type="EMBL" id="QIK50393.1"/>
    </source>
</evidence>
<sequence>MPQMAPLWWETLFVMFIMLFLFLSTIIYFNKMTLPKNSNFNKINSQMNWKW</sequence>
<dbReference type="Pfam" id="PF00895">
    <property type="entry name" value="ATP-synt_8"/>
    <property type="match status" value="1"/>
</dbReference>
<accession>A0A6G7WDP5</accession>
<evidence type="ECO:0000256" key="10">
    <source>
        <dbReference type="ARBA" id="ARBA00023128"/>
    </source>
</evidence>
<evidence type="ECO:0000256" key="3">
    <source>
        <dbReference type="ARBA" id="ARBA00011291"/>
    </source>
</evidence>
<geneLocation type="mitochondrion" evidence="14"/>
<gene>
    <name evidence="14" type="primary">ATP8</name>
</gene>
<organism evidence="14">
    <name type="scientific">Chorosoma macilentum</name>
    <dbReference type="NCBI Taxonomy" id="2717298"/>
    <lineage>
        <taxon>Eukaryota</taxon>
        <taxon>Metazoa</taxon>
        <taxon>Ecdysozoa</taxon>
        <taxon>Arthropoda</taxon>
        <taxon>Hexapoda</taxon>
        <taxon>Insecta</taxon>
        <taxon>Pterygota</taxon>
        <taxon>Neoptera</taxon>
        <taxon>Paraneoptera</taxon>
        <taxon>Hemiptera</taxon>
        <taxon>Heteroptera</taxon>
        <taxon>Panheteroptera</taxon>
        <taxon>Pentatomomorpha</taxon>
        <taxon>Coreoidea</taxon>
        <taxon>Rhopalidae</taxon>
        <taxon>Chorosoma</taxon>
    </lineage>
</organism>
<dbReference type="AlphaFoldDB" id="A0A6G7WDP5"/>
<keyword evidence="7 12" id="KW-0375">Hydrogen ion transport</keyword>
<evidence type="ECO:0000256" key="12">
    <source>
        <dbReference type="RuleBase" id="RU003661"/>
    </source>
</evidence>